<dbReference type="PANTHER" id="PTHR40078">
    <property type="entry name" value="INTEGRAL MEMBRANE PROTEIN-RELATED"/>
    <property type="match status" value="1"/>
</dbReference>
<feature type="transmembrane region" description="Helical" evidence="2">
    <location>
        <begin position="161"/>
        <end position="184"/>
    </location>
</feature>
<keyword evidence="2" id="KW-1133">Transmembrane helix</keyword>
<dbReference type="AlphaFoldDB" id="A0A1H1HAD4"/>
<feature type="transmembrane region" description="Helical" evidence="2">
    <location>
        <begin position="52"/>
        <end position="72"/>
    </location>
</feature>
<keyword evidence="2" id="KW-0812">Transmembrane</keyword>
<dbReference type="EMBL" id="FNLF01000002">
    <property type="protein sequence ID" value="SDR21996.1"/>
    <property type="molecule type" value="Genomic_DNA"/>
</dbReference>
<feature type="transmembrane region" description="Helical" evidence="2">
    <location>
        <begin position="79"/>
        <end position="100"/>
    </location>
</feature>
<protein>
    <submittedName>
        <fullName evidence="3">Uncharacterized membrane protein YczE</fullName>
    </submittedName>
</protein>
<keyword evidence="2" id="KW-0472">Membrane</keyword>
<accession>A0A1H1HAD4</accession>
<dbReference type="PANTHER" id="PTHR40078:SF1">
    <property type="entry name" value="INTEGRAL MEMBRANE PROTEIN"/>
    <property type="match status" value="1"/>
</dbReference>
<evidence type="ECO:0000313" key="4">
    <source>
        <dbReference type="Proteomes" id="UP000183053"/>
    </source>
</evidence>
<sequence length="252" mass="25642">MPLGDTVGVMMMRLGKLFVGLWLYGTAMVAILRAGLGNMPWDVLHQGLAEKIGLSVGVVSIIVGALVLLAWIPIRQKPGFGTVANVIVIGVAFDTMAPLFPENPALVVAIPMMLGGIVLNAFATVLYIGAGMGPGPRDGLMTGLVARTGGSVRVVRTSMEVLVVVVGFLLGGTLGIGTVLYAVGVGPLIQLFARTGLGGPALARGGDAHGAPATGPDAHGVDKVGECGSSSPERAPVSAKAWLGRMRSAART</sequence>
<dbReference type="STRING" id="47312.SAMN04489765_3935"/>
<dbReference type="Pfam" id="PF19700">
    <property type="entry name" value="DUF6198"/>
    <property type="match status" value="1"/>
</dbReference>
<feature type="transmembrane region" description="Helical" evidence="2">
    <location>
        <begin position="12"/>
        <end position="32"/>
    </location>
</feature>
<evidence type="ECO:0000313" key="3">
    <source>
        <dbReference type="EMBL" id="SDR21996.1"/>
    </source>
</evidence>
<keyword evidence="4" id="KW-1185">Reference proteome</keyword>
<name>A0A1H1HAD4_9ACTN</name>
<evidence type="ECO:0000256" key="2">
    <source>
        <dbReference type="SAM" id="Phobius"/>
    </source>
</evidence>
<gene>
    <name evidence="3" type="ORF">SAMN04489765_3935</name>
</gene>
<proteinExistence type="predicted"/>
<reference evidence="4" key="1">
    <citation type="submission" date="2016-10" db="EMBL/GenBank/DDBJ databases">
        <authorList>
            <person name="Varghese N."/>
            <person name="Submissions S."/>
        </authorList>
    </citation>
    <scope>NUCLEOTIDE SEQUENCE [LARGE SCALE GENOMIC DNA]</scope>
    <source>
        <strain evidence="4">DSM 44142</strain>
    </source>
</reference>
<feature type="transmembrane region" description="Helical" evidence="2">
    <location>
        <begin position="106"/>
        <end position="128"/>
    </location>
</feature>
<dbReference type="InterPro" id="IPR038750">
    <property type="entry name" value="YczE/YyaS-like"/>
</dbReference>
<organism evidence="3 4">
    <name type="scientific">Tsukamurella pulmonis</name>
    <dbReference type="NCBI Taxonomy" id="47312"/>
    <lineage>
        <taxon>Bacteria</taxon>
        <taxon>Bacillati</taxon>
        <taxon>Actinomycetota</taxon>
        <taxon>Actinomycetes</taxon>
        <taxon>Mycobacteriales</taxon>
        <taxon>Tsukamurellaceae</taxon>
        <taxon>Tsukamurella</taxon>
    </lineage>
</organism>
<dbReference type="Proteomes" id="UP000183053">
    <property type="component" value="Unassembled WGS sequence"/>
</dbReference>
<evidence type="ECO:0000256" key="1">
    <source>
        <dbReference type="SAM" id="MobiDB-lite"/>
    </source>
</evidence>
<feature type="region of interest" description="Disordered" evidence="1">
    <location>
        <begin position="208"/>
        <end position="252"/>
    </location>
</feature>